<feature type="signal peptide" evidence="1">
    <location>
        <begin position="1"/>
        <end position="30"/>
    </location>
</feature>
<feature type="chain" id="PRO_5036821902" description="Secreted protein" evidence="1">
    <location>
        <begin position="31"/>
        <end position="165"/>
    </location>
</feature>
<keyword evidence="3" id="KW-1185">Reference proteome</keyword>
<sequence length="165" mass="16453">MIRTLRSAALLLTVPAALGLSVAAVSPAAAAVHPAAGCSTAAEPIAIDGFAFTPPQVFPDNSSTADLITTNCTGATLISTETWTGRWLPLSTSGAAPAGCPAIDPVTRSVTYAAGQELAENGTYTVPTGCQAAELAVTVDIGIDNAGDVESATAYLVIEHISPGA</sequence>
<dbReference type="Proteomes" id="UP000675781">
    <property type="component" value="Unassembled WGS sequence"/>
</dbReference>
<keyword evidence="1" id="KW-0732">Signal</keyword>
<name>A0A941EWX0_9ACTN</name>
<comment type="caution">
    <text evidence="2">The sequence shown here is derived from an EMBL/GenBank/DDBJ whole genome shotgun (WGS) entry which is preliminary data.</text>
</comment>
<dbReference type="RefSeq" id="WP_212533206.1">
    <property type="nucleotide sequence ID" value="NZ_JAGSOG010000326.1"/>
</dbReference>
<evidence type="ECO:0000313" key="3">
    <source>
        <dbReference type="Proteomes" id="UP000675781"/>
    </source>
</evidence>
<evidence type="ECO:0000256" key="1">
    <source>
        <dbReference type="SAM" id="SignalP"/>
    </source>
</evidence>
<dbReference type="AlphaFoldDB" id="A0A941EWX0"/>
<gene>
    <name evidence="2" type="ORF">KDL01_36145</name>
</gene>
<organism evidence="2 3">
    <name type="scientific">Actinospica durhamensis</name>
    <dbReference type="NCBI Taxonomy" id="1508375"/>
    <lineage>
        <taxon>Bacteria</taxon>
        <taxon>Bacillati</taxon>
        <taxon>Actinomycetota</taxon>
        <taxon>Actinomycetes</taxon>
        <taxon>Catenulisporales</taxon>
        <taxon>Actinospicaceae</taxon>
        <taxon>Actinospica</taxon>
    </lineage>
</organism>
<evidence type="ECO:0008006" key="4">
    <source>
        <dbReference type="Google" id="ProtNLM"/>
    </source>
</evidence>
<reference evidence="2" key="1">
    <citation type="submission" date="2021-04" db="EMBL/GenBank/DDBJ databases">
        <title>Genome based classification of Actinospica acidithermotolerans sp. nov., an actinobacterium isolated from an Indonesian hot spring.</title>
        <authorList>
            <person name="Kusuma A.B."/>
            <person name="Putra K.E."/>
            <person name="Nafisah S."/>
            <person name="Loh J."/>
            <person name="Nouioui I."/>
            <person name="Goodfellow M."/>
        </authorList>
    </citation>
    <scope>NUCLEOTIDE SEQUENCE</scope>
    <source>
        <strain evidence="2">CSCA 57</strain>
    </source>
</reference>
<proteinExistence type="predicted"/>
<dbReference type="EMBL" id="JAGSOG010000326">
    <property type="protein sequence ID" value="MBR7838756.1"/>
    <property type="molecule type" value="Genomic_DNA"/>
</dbReference>
<accession>A0A941EWX0</accession>
<protein>
    <recommendedName>
        <fullName evidence="4">Secreted protein</fullName>
    </recommendedName>
</protein>
<evidence type="ECO:0000313" key="2">
    <source>
        <dbReference type="EMBL" id="MBR7838756.1"/>
    </source>
</evidence>